<dbReference type="Proteomes" id="UP000242972">
    <property type="component" value="Unassembled WGS sequence"/>
</dbReference>
<feature type="transmembrane region" description="Helical" evidence="7">
    <location>
        <begin position="108"/>
        <end position="129"/>
    </location>
</feature>
<evidence type="ECO:0000313" key="9">
    <source>
        <dbReference type="EMBL" id="PSR31066.1"/>
    </source>
</evidence>
<evidence type="ECO:0000256" key="6">
    <source>
        <dbReference type="ARBA" id="ARBA00023136"/>
    </source>
</evidence>
<comment type="similarity">
    <text evidence="7">Belongs to the binding-protein-dependent transport system permease family.</text>
</comment>
<dbReference type="GO" id="GO:0055085">
    <property type="term" value="P:transmembrane transport"/>
    <property type="evidence" value="ECO:0007669"/>
    <property type="project" value="InterPro"/>
</dbReference>
<feature type="transmembrane region" description="Helical" evidence="7">
    <location>
        <begin position="74"/>
        <end position="96"/>
    </location>
</feature>
<dbReference type="CDD" id="cd06261">
    <property type="entry name" value="TM_PBP2"/>
    <property type="match status" value="1"/>
</dbReference>
<keyword evidence="5 7" id="KW-1133">Transmembrane helix</keyword>
<keyword evidence="2 7" id="KW-0813">Transport</keyword>
<feature type="transmembrane region" description="Helical" evidence="7">
    <location>
        <begin position="18"/>
        <end position="37"/>
    </location>
</feature>
<dbReference type="PANTHER" id="PTHR43227">
    <property type="entry name" value="BLL4140 PROTEIN"/>
    <property type="match status" value="1"/>
</dbReference>
<accession>A0A2T2X9E4</accession>
<dbReference type="PROSITE" id="PS50928">
    <property type="entry name" value="ABC_TM1"/>
    <property type="match status" value="1"/>
</dbReference>
<keyword evidence="4 7" id="KW-0812">Transmembrane</keyword>
<feature type="transmembrane region" description="Helical" evidence="7">
    <location>
        <begin position="266"/>
        <end position="288"/>
    </location>
</feature>
<dbReference type="AlphaFoldDB" id="A0A2T2X9E4"/>
<keyword evidence="6 7" id="KW-0472">Membrane</keyword>
<evidence type="ECO:0000256" key="1">
    <source>
        <dbReference type="ARBA" id="ARBA00004651"/>
    </source>
</evidence>
<evidence type="ECO:0000259" key="8">
    <source>
        <dbReference type="PROSITE" id="PS50928"/>
    </source>
</evidence>
<evidence type="ECO:0000256" key="7">
    <source>
        <dbReference type="RuleBase" id="RU363032"/>
    </source>
</evidence>
<dbReference type="InterPro" id="IPR035906">
    <property type="entry name" value="MetI-like_sf"/>
</dbReference>
<proteinExistence type="inferred from homology"/>
<name>A0A2T2X9E4_9FIRM</name>
<feature type="transmembrane region" description="Helical" evidence="7">
    <location>
        <begin position="161"/>
        <end position="185"/>
    </location>
</feature>
<keyword evidence="3" id="KW-1003">Cell membrane</keyword>
<dbReference type="GO" id="GO:0005886">
    <property type="term" value="C:plasma membrane"/>
    <property type="evidence" value="ECO:0007669"/>
    <property type="project" value="UniProtKB-SubCell"/>
</dbReference>
<feature type="domain" description="ABC transmembrane type-1" evidence="8">
    <location>
        <begin position="70"/>
        <end position="285"/>
    </location>
</feature>
<evidence type="ECO:0000256" key="2">
    <source>
        <dbReference type="ARBA" id="ARBA00022448"/>
    </source>
</evidence>
<evidence type="ECO:0000256" key="5">
    <source>
        <dbReference type="ARBA" id="ARBA00022989"/>
    </source>
</evidence>
<dbReference type="InterPro" id="IPR050809">
    <property type="entry name" value="UgpAE/MalFG_permease"/>
</dbReference>
<evidence type="ECO:0000256" key="3">
    <source>
        <dbReference type="ARBA" id="ARBA00022475"/>
    </source>
</evidence>
<organism evidence="9 10">
    <name type="scientific">Sulfobacillus benefaciens</name>
    <dbReference type="NCBI Taxonomy" id="453960"/>
    <lineage>
        <taxon>Bacteria</taxon>
        <taxon>Bacillati</taxon>
        <taxon>Bacillota</taxon>
        <taxon>Clostridia</taxon>
        <taxon>Eubacteriales</taxon>
        <taxon>Clostridiales Family XVII. Incertae Sedis</taxon>
        <taxon>Sulfobacillus</taxon>
    </lineage>
</organism>
<reference evidence="9 10" key="1">
    <citation type="journal article" date="2014" name="BMC Genomics">
        <title>Comparison of environmental and isolate Sulfobacillus genomes reveals diverse carbon, sulfur, nitrogen, and hydrogen metabolisms.</title>
        <authorList>
            <person name="Justice N.B."/>
            <person name="Norman A."/>
            <person name="Brown C.T."/>
            <person name="Singh A."/>
            <person name="Thomas B.C."/>
            <person name="Banfield J.F."/>
        </authorList>
    </citation>
    <scope>NUCLEOTIDE SEQUENCE [LARGE SCALE GENOMIC DNA]</scope>
    <source>
        <strain evidence="9">AMDSBA4</strain>
    </source>
</reference>
<dbReference type="PANTHER" id="PTHR43227:SF11">
    <property type="entry name" value="BLL4140 PROTEIN"/>
    <property type="match status" value="1"/>
</dbReference>
<dbReference type="SUPFAM" id="SSF161098">
    <property type="entry name" value="MetI-like"/>
    <property type="match status" value="1"/>
</dbReference>
<evidence type="ECO:0000256" key="4">
    <source>
        <dbReference type="ARBA" id="ARBA00022692"/>
    </source>
</evidence>
<sequence>MGIMQATPYGHGTKWRGWIYAGPSLILFALFMVFPIVENVVDSLYRNGVPGLTLFNYRAMLHDVTFGIALKNSLLWLVLTTVVQMAIGFFVAVLLESRIRWGRGLYRTLLFLPMAITPTVIAIVFSNIYAPDYGLLFGVFKLLGIASRFPALLASARTVTYAIIVVNVWQWIGFYVLMYSVGIANISPEVLDAAKVDGVVGWRRIWYIISPMVRSTHMSLMILGAIQALQQFPLIYLMTEGGPANSSQVLGSYIFQTGFLESNMNYASAVSIVLLVLALIVAGVQLLVTRGNFAIGGGTRS</sequence>
<comment type="subcellular location">
    <subcellularLocation>
        <location evidence="1 7">Cell membrane</location>
        <topology evidence="1 7">Multi-pass membrane protein</topology>
    </subcellularLocation>
</comment>
<protein>
    <recommendedName>
        <fullName evidence="8">ABC transmembrane type-1 domain-containing protein</fullName>
    </recommendedName>
</protein>
<feature type="transmembrane region" description="Helical" evidence="7">
    <location>
        <begin position="135"/>
        <end position="154"/>
    </location>
</feature>
<evidence type="ECO:0000313" key="10">
    <source>
        <dbReference type="Proteomes" id="UP000242972"/>
    </source>
</evidence>
<dbReference type="EMBL" id="PXYW01000069">
    <property type="protein sequence ID" value="PSR31066.1"/>
    <property type="molecule type" value="Genomic_DNA"/>
</dbReference>
<gene>
    <name evidence="9" type="ORF">C7B46_17245</name>
</gene>
<dbReference type="Gene3D" id="1.10.3720.10">
    <property type="entry name" value="MetI-like"/>
    <property type="match status" value="1"/>
</dbReference>
<dbReference type="InterPro" id="IPR000515">
    <property type="entry name" value="MetI-like"/>
</dbReference>
<comment type="caution">
    <text evidence="9">The sequence shown here is derived from an EMBL/GenBank/DDBJ whole genome shotgun (WGS) entry which is preliminary data.</text>
</comment>
<dbReference type="Pfam" id="PF00528">
    <property type="entry name" value="BPD_transp_1"/>
    <property type="match status" value="1"/>
</dbReference>